<comment type="similarity">
    <text evidence="2">Belongs to the ATPase A chain family.</text>
</comment>
<dbReference type="GO" id="GO:0045259">
    <property type="term" value="C:proton-transporting ATP synthase complex"/>
    <property type="evidence" value="ECO:0007669"/>
    <property type="project" value="UniProtKB-KW"/>
</dbReference>
<evidence type="ECO:0000256" key="11">
    <source>
        <dbReference type="ARBA" id="ARBA00023136"/>
    </source>
</evidence>
<evidence type="ECO:0000256" key="2">
    <source>
        <dbReference type="ARBA" id="ARBA00006810"/>
    </source>
</evidence>
<keyword evidence="10 17" id="KW-0496">Mitochondrion</keyword>
<evidence type="ECO:0000256" key="14">
    <source>
        <dbReference type="ARBA" id="ARBA00063051"/>
    </source>
</evidence>
<evidence type="ECO:0000256" key="5">
    <source>
        <dbReference type="ARBA" id="ARBA00022692"/>
    </source>
</evidence>
<evidence type="ECO:0000313" key="17">
    <source>
        <dbReference type="EMBL" id="BAI77038.1"/>
    </source>
</evidence>
<dbReference type="Pfam" id="PF00119">
    <property type="entry name" value="ATP-synt_A"/>
    <property type="match status" value="1"/>
</dbReference>
<feature type="transmembrane region" description="Helical" evidence="16">
    <location>
        <begin position="139"/>
        <end position="157"/>
    </location>
</feature>
<dbReference type="InterPro" id="IPR045083">
    <property type="entry name" value="ATP_synth_F0_asu_bact/mt"/>
</dbReference>
<dbReference type="EMBL" id="AB282832">
    <property type="protein sequence ID" value="BAI77038.1"/>
    <property type="molecule type" value="Genomic_DNA"/>
</dbReference>
<comment type="catalytic activity">
    <reaction evidence="13">
        <text>H(+)(in) = H(+)(out)</text>
        <dbReference type="Rhea" id="RHEA:34979"/>
        <dbReference type="ChEBI" id="CHEBI:15378"/>
    </reaction>
</comment>
<dbReference type="InterPro" id="IPR035908">
    <property type="entry name" value="F0_ATP_A_sf"/>
</dbReference>
<feature type="transmembrane region" description="Helical" evidence="16">
    <location>
        <begin position="163"/>
        <end position="184"/>
    </location>
</feature>
<evidence type="ECO:0000256" key="10">
    <source>
        <dbReference type="ARBA" id="ARBA00023128"/>
    </source>
</evidence>
<dbReference type="PANTHER" id="PTHR11410">
    <property type="entry name" value="ATP SYNTHASE SUBUNIT A"/>
    <property type="match status" value="1"/>
</dbReference>
<keyword evidence="8 16" id="KW-1133">Transmembrane helix</keyword>
<proteinExistence type="inferred from homology"/>
<evidence type="ECO:0000256" key="3">
    <source>
        <dbReference type="ARBA" id="ARBA00022448"/>
    </source>
</evidence>
<keyword evidence="11 16" id="KW-0472">Membrane</keyword>
<dbReference type="InterPro" id="IPR023011">
    <property type="entry name" value="ATP_synth_F0_asu_AS"/>
</dbReference>
<dbReference type="NCBIfam" id="TIGR01131">
    <property type="entry name" value="ATP_synt_6_or_A"/>
    <property type="match status" value="1"/>
</dbReference>
<keyword evidence="4" id="KW-0138">CF(0)</keyword>
<feature type="transmembrane region" description="Helical" evidence="16">
    <location>
        <begin position="15"/>
        <end position="33"/>
    </location>
</feature>
<reference evidence="17" key="1">
    <citation type="journal article" date="2010" name="BMC Evol. Biol.">
        <title>Evolutionary history of anglerfishes (Teleostei: Lophiiformes): a mitogenomic perspective.</title>
        <authorList>
            <person name="Miya M."/>
            <person name="Pietsch T.W."/>
            <person name="Orr J.W."/>
            <person name="Arnold R.J."/>
            <person name="Satoh T.P."/>
            <person name="Shedlock A.M."/>
            <person name="Ho H.-C."/>
            <person name="Shimazaki M."/>
            <person name="Yabe M."/>
            <person name="Nishida M."/>
        </authorList>
    </citation>
    <scope>NUCLEOTIDE SEQUENCE</scope>
</reference>
<feature type="transmembrane region" description="Helical" evidence="16">
    <location>
        <begin position="100"/>
        <end position="119"/>
    </location>
</feature>
<comment type="subunit">
    <text evidence="14">Component of the ATP synthase complex composed at least of ATP5F1A/subunit alpha, ATP5F1B/subunit beta, ATP5MC1/subunit c (homooctomer), MT-ATP6/subunit a, MT-ATP8/subunit 8, ATP5ME/subunit e, ATP5MF/subunit f, ATP5MG/subunit g, ATP5MK/subunit k, ATP5MJ/subunit j, ATP5F1C/subunit gamma, ATP5F1D/subunit delta, ATP5F1E/subunit epsilon, ATP5PF/subunit F6, ATP5PB/subunit b, ATP5PD/subunit d, ATP5PO/subunit OSCP. ATP synthase complex consists of a soluble F(1) head domain (subunits alpha(3) and beta(3)) - the catalytic core - and a membrane F(0) domain - the membrane proton channel (subunits c, a, 8, e, f, g, k and j). These two domains are linked by a central stalk (subunits gamma, delta, and epsilon) rotating inside the F1 region and a stationary peripheral stalk (subunits F6, b, d, and OSCP). Interacts with DNAJC30; interaction is direct.</text>
</comment>
<dbReference type="AlphaFoldDB" id="D3KRF1"/>
<keyword evidence="12" id="KW-0066">ATP synthesis</keyword>
<dbReference type="PROSITE" id="PS00449">
    <property type="entry name" value="ATPASE_A"/>
    <property type="match status" value="1"/>
</dbReference>
<dbReference type="PANTHER" id="PTHR11410:SF0">
    <property type="entry name" value="ATP SYNTHASE SUBUNIT A"/>
    <property type="match status" value="1"/>
</dbReference>
<dbReference type="GO" id="GO:0046933">
    <property type="term" value="F:proton-transporting ATP synthase activity, rotational mechanism"/>
    <property type="evidence" value="ECO:0007669"/>
    <property type="project" value="TreeGrafter"/>
</dbReference>
<evidence type="ECO:0000256" key="1">
    <source>
        <dbReference type="ARBA" id="ARBA00004448"/>
    </source>
</evidence>
<keyword evidence="6" id="KW-0375">Hydrogen ion transport</keyword>
<dbReference type="CDD" id="cd00310">
    <property type="entry name" value="ATP-synt_Fo_a_6"/>
    <property type="match status" value="1"/>
</dbReference>
<dbReference type="GO" id="GO:0005743">
    <property type="term" value="C:mitochondrial inner membrane"/>
    <property type="evidence" value="ECO:0007669"/>
    <property type="project" value="UniProtKB-SubCell"/>
</dbReference>
<protein>
    <recommendedName>
        <fullName evidence="15">ATP synthase subunit a</fullName>
    </recommendedName>
</protein>
<keyword evidence="9" id="KW-0406">Ion transport</keyword>
<evidence type="ECO:0000256" key="12">
    <source>
        <dbReference type="ARBA" id="ARBA00023310"/>
    </source>
</evidence>
<gene>
    <name evidence="17" type="primary">ATPase 6</name>
</gene>
<dbReference type="InterPro" id="IPR000568">
    <property type="entry name" value="ATP_synth_F0_asu"/>
</dbReference>
<keyword evidence="5 16" id="KW-0812">Transmembrane</keyword>
<sequence>MALNLFNQFLAPQHLGIPLTLPALIFPFILASLPPHPLWLSNRLFNLRQWLFLKGAHDLFTPLKKAGYKWIPLMVALLTYITLLNTLGLLPYTFTPTTQLSITLSLATPLWLMTIGLGLKHQPSKTLAHLLPQGTPTALIPALVAIETISLLIRPLALGVRLAANLTAGHLLMQLTAMASFILLPSLPPLAALTGLLLVLLTLLEIAVALIQPYVFVLLLTL</sequence>
<feature type="transmembrane region" description="Helical" evidence="16">
    <location>
        <begin position="196"/>
        <end position="220"/>
    </location>
</feature>
<organism evidence="17">
    <name type="scientific">Brachionichthys hirsutus</name>
    <dbReference type="NCBI Taxonomy" id="412623"/>
    <lineage>
        <taxon>Eukaryota</taxon>
        <taxon>Metazoa</taxon>
        <taxon>Chordata</taxon>
        <taxon>Craniata</taxon>
        <taxon>Vertebrata</taxon>
        <taxon>Euteleostomi</taxon>
        <taxon>Actinopterygii</taxon>
        <taxon>Neopterygii</taxon>
        <taxon>Teleostei</taxon>
        <taxon>Neoteleostei</taxon>
        <taxon>Acanthomorphata</taxon>
        <taxon>Eupercaria</taxon>
        <taxon>Lophiiformes</taxon>
        <taxon>Antennarioidei</taxon>
        <taxon>Brachionichthyidae</taxon>
        <taxon>Brachionichthys</taxon>
    </lineage>
</organism>
<keyword evidence="7" id="KW-0999">Mitochondrion inner membrane</keyword>
<dbReference type="Gene3D" id="1.20.120.220">
    <property type="entry name" value="ATP synthase, F0 complex, subunit A"/>
    <property type="match status" value="1"/>
</dbReference>
<dbReference type="PRINTS" id="PR00123">
    <property type="entry name" value="ATPASEA"/>
</dbReference>
<comment type="subcellular location">
    <subcellularLocation>
        <location evidence="1 15">Mitochondrion inner membrane</location>
        <topology evidence="1 15">Multi-pass membrane protein</topology>
    </subcellularLocation>
</comment>
<dbReference type="SUPFAM" id="SSF81336">
    <property type="entry name" value="F1F0 ATP synthase subunit A"/>
    <property type="match status" value="1"/>
</dbReference>
<evidence type="ECO:0000256" key="13">
    <source>
        <dbReference type="ARBA" id="ARBA00024169"/>
    </source>
</evidence>
<keyword evidence="3" id="KW-0813">Transport</keyword>
<feature type="transmembrane region" description="Helical" evidence="16">
    <location>
        <begin position="70"/>
        <end position="94"/>
    </location>
</feature>
<evidence type="ECO:0000256" key="7">
    <source>
        <dbReference type="ARBA" id="ARBA00022792"/>
    </source>
</evidence>
<accession>D3KRF1</accession>
<evidence type="ECO:0000256" key="6">
    <source>
        <dbReference type="ARBA" id="ARBA00022781"/>
    </source>
</evidence>
<name>D3KRF1_9TELE</name>
<evidence type="ECO:0000256" key="8">
    <source>
        <dbReference type="ARBA" id="ARBA00022989"/>
    </source>
</evidence>
<evidence type="ECO:0000256" key="9">
    <source>
        <dbReference type="ARBA" id="ARBA00023065"/>
    </source>
</evidence>
<evidence type="ECO:0000256" key="16">
    <source>
        <dbReference type="SAM" id="Phobius"/>
    </source>
</evidence>
<geneLocation type="mitochondrion" evidence="17"/>
<evidence type="ECO:0000256" key="15">
    <source>
        <dbReference type="RuleBase" id="RU004450"/>
    </source>
</evidence>
<evidence type="ECO:0000256" key="4">
    <source>
        <dbReference type="ARBA" id="ARBA00022547"/>
    </source>
</evidence>